<dbReference type="OrthoDB" id="5565730at2759"/>
<accession>A0A9W8H1K9</accession>
<reference evidence="2" key="1">
    <citation type="submission" date="2022-07" db="EMBL/GenBank/DDBJ databases">
        <title>Phylogenomic reconstructions and comparative analyses of Kickxellomycotina fungi.</title>
        <authorList>
            <person name="Reynolds N.K."/>
            <person name="Stajich J.E."/>
            <person name="Barry K."/>
            <person name="Grigoriev I.V."/>
            <person name="Crous P."/>
            <person name="Smith M.E."/>
        </authorList>
    </citation>
    <scope>NUCLEOTIDE SEQUENCE</scope>
    <source>
        <strain evidence="2">BCRC 34489</strain>
    </source>
</reference>
<dbReference type="AlphaFoldDB" id="A0A9W8H1K9"/>
<proteinExistence type="predicted"/>
<feature type="transmembrane region" description="Helical" evidence="1">
    <location>
        <begin position="12"/>
        <end position="31"/>
    </location>
</feature>
<gene>
    <name evidence="2" type="ORF">GGI15_004765</name>
</gene>
<evidence type="ECO:0000313" key="2">
    <source>
        <dbReference type="EMBL" id="KAJ2776710.1"/>
    </source>
</evidence>
<evidence type="ECO:0008006" key="4">
    <source>
        <dbReference type="Google" id="ProtNLM"/>
    </source>
</evidence>
<evidence type="ECO:0000256" key="1">
    <source>
        <dbReference type="SAM" id="Phobius"/>
    </source>
</evidence>
<evidence type="ECO:0000313" key="3">
    <source>
        <dbReference type="Proteomes" id="UP001140172"/>
    </source>
</evidence>
<keyword evidence="1" id="KW-0472">Membrane</keyword>
<dbReference type="Proteomes" id="UP001140172">
    <property type="component" value="Unassembled WGS sequence"/>
</dbReference>
<organism evidence="2 3">
    <name type="scientific">Coemansia interrupta</name>
    <dbReference type="NCBI Taxonomy" id="1126814"/>
    <lineage>
        <taxon>Eukaryota</taxon>
        <taxon>Fungi</taxon>
        <taxon>Fungi incertae sedis</taxon>
        <taxon>Zoopagomycota</taxon>
        <taxon>Kickxellomycotina</taxon>
        <taxon>Kickxellomycetes</taxon>
        <taxon>Kickxellales</taxon>
        <taxon>Kickxellaceae</taxon>
        <taxon>Coemansia</taxon>
    </lineage>
</organism>
<name>A0A9W8H1K9_9FUNG</name>
<sequence length="147" mass="16841">MLAFISRGRRQSAITGAAFFAAVAAVGQFAYTKANQRRQQMIIGRMQMAGGLEAQPAEGKAGYNEEEEEVQQSTSLVSRLRRAVAVDPITLLPDWFPFRRIPSDEYREILELRREEVLFELDRIKQVLADMDQREELLLRQLQAVEK</sequence>
<comment type="caution">
    <text evidence="2">The sequence shown here is derived from an EMBL/GenBank/DDBJ whole genome shotgun (WGS) entry which is preliminary data.</text>
</comment>
<keyword evidence="1" id="KW-0812">Transmembrane</keyword>
<dbReference type="EMBL" id="JANBUM010000471">
    <property type="protein sequence ID" value="KAJ2776710.1"/>
    <property type="molecule type" value="Genomic_DNA"/>
</dbReference>
<keyword evidence="3" id="KW-1185">Reference proteome</keyword>
<protein>
    <recommendedName>
        <fullName evidence="4">Transmembrane protein</fullName>
    </recommendedName>
</protein>
<keyword evidence="1" id="KW-1133">Transmembrane helix</keyword>